<keyword evidence="2" id="KW-1185">Reference proteome</keyword>
<dbReference type="InterPro" id="IPR021733">
    <property type="entry name" value="DUF3304"/>
</dbReference>
<dbReference type="RefSeq" id="WP_378993819.1">
    <property type="nucleotide sequence ID" value="NZ_JBHSMT010000002.1"/>
</dbReference>
<reference evidence="2" key="1">
    <citation type="journal article" date="2019" name="Int. J. Syst. Evol. Microbiol.">
        <title>The Global Catalogue of Microorganisms (GCM) 10K type strain sequencing project: providing services to taxonomists for standard genome sequencing and annotation.</title>
        <authorList>
            <consortium name="The Broad Institute Genomics Platform"/>
            <consortium name="The Broad Institute Genome Sequencing Center for Infectious Disease"/>
            <person name="Wu L."/>
            <person name="Ma J."/>
        </authorList>
    </citation>
    <scope>NUCLEOTIDE SEQUENCE [LARGE SCALE GENOMIC DNA]</scope>
    <source>
        <strain evidence="2">JCM 17066</strain>
    </source>
</reference>
<proteinExistence type="predicted"/>
<comment type="caution">
    <text evidence="1">The sequence shown here is derived from an EMBL/GenBank/DDBJ whole genome shotgun (WGS) entry which is preliminary data.</text>
</comment>
<sequence>MNDVIDFTLNPNPGHVRNNERSNQMQHAMHDWIDRAGAAMRTLLMLYLLGLASLLAGCSKEDKVAVEVSGYNHMPDWSISGFSVNGGSGPNLSPESGGGGFSCCVEIPKRWKPGMKAKVSWSYDTDQGGPRPPPPQEAEVEIPEYTPENLGTVQVHFYPNHRIKVVASRYSLGHPKYPLPKEDWAPWTLNEDWARNYQLDQEEQRKK</sequence>
<dbReference type="Proteomes" id="UP001596045">
    <property type="component" value="Unassembled WGS sequence"/>
</dbReference>
<dbReference type="Pfam" id="PF11745">
    <property type="entry name" value="DUF3304"/>
    <property type="match status" value="1"/>
</dbReference>
<name>A0ABW0M2P5_9BURK</name>
<organism evidence="1 2">
    <name type="scientific">Paraherbaspirillum soli</name>
    <dbReference type="NCBI Taxonomy" id="631222"/>
    <lineage>
        <taxon>Bacteria</taxon>
        <taxon>Pseudomonadati</taxon>
        <taxon>Pseudomonadota</taxon>
        <taxon>Betaproteobacteria</taxon>
        <taxon>Burkholderiales</taxon>
        <taxon>Oxalobacteraceae</taxon>
        <taxon>Paraherbaspirillum</taxon>
    </lineage>
</organism>
<evidence type="ECO:0000313" key="1">
    <source>
        <dbReference type="EMBL" id="MFC5472408.1"/>
    </source>
</evidence>
<accession>A0ABW0M2P5</accession>
<evidence type="ECO:0000313" key="2">
    <source>
        <dbReference type="Proteomes" id="UP001596045"/>
    </source>
</evidence>
<gene>
    <name evidence="1" type="ORF">ACFPM8_00405</name>
</gene>
<dbReference type="EMBL" id="JBHSMT010000002">
    <property type="protein sequence ID" value="MFC5472408.1"/>
    <property type="molecule type" value="Genomic_DNA"/>
</dbReference>
<protein>
    <submittedName>
        <fullName evidence="1">DUF3304 domain-containing protein</fullName>
    </submittedName>
</protein>